<evidence type="ECO:0000313" key="3">
    <source>
        <dbReference type="EMBL" id="KAK6951270.1"/>
    </source>
</evidence>
<gene>
    <name evidence="3" type="ORF">Daesc_007801</name>
</gene>
<keyword evidence="4" id="KW-1185">Reference proteome</keyword>
<reference evidence="3 4" key="1">
    <citation type="journal article" date="2024" name="Front Chem Biol">
        <title>Unveiling the potential of Daldinia eschscholtzii MFLUCC 19-0629 through bioactivity and bioinformatics studies for enhanced sustainable agriculture production.</title>
        <authorList>
            <person name="Brooks S."/>
            <person name="Weaver J.A."/>
            <person name="Klomchit A."/>
            <person name="Alharthi S.A."/>
            <person name="Onlamun T."/>
            <person name="Nurani R."/>
            <person name="Vong T.K."/>
            <person name="Alberti F."/>
            <person name="Greco C."/>
        </authorList>
    </citation>
    <scope>NUCLEOTIDE SEQUENCE [LARGE SCALE GENOMIC DNA]</scope>
    <source>
        <strain evidence="3">MFLUCC 19-0629</strain>
    </source>
</reference>
<feature type="coiled-coil region" evidence="1">
    <location>
        <begin position="129"/>
        <end position="157"/>
    </location>
</feature>
<evidence type="ECO:0000256" key="2">
    <source>
        <dbReference type="SAM" id="MobiDB-lite"/>
    </source>
</evidence>
<evidence type="ECO:0000256" key="1">
    <source>
        <dbReference type="SAM" id="Coils"/>
    </source>
</evidence>
<sequence>MFARLRSDIFPTPAKTNSPSPPKSLKHRLFLDEDGDEYEDEDEDEDARPPSPKKRKRRKKTHYSVAPLFDKYRRSRADEDNQATSHIPSRHQHLSPSPDPDLDPPLVSELGERYANLRATVHSAAIAGLEEAEAEIIAQSEAKIHANRQKLATLEAQLNKLISPLQNLTVDYTATGEDGRERTAAVAIRDAIFSFRAKLKAAVEIDDLGEETLSRKGSEGATDEARPTGVSTVSGISPSTSASHAEVLAGFGMGLDRASKDVVEEMIRYEEIVDRSNVLIEFQECLKNIEKEAGNILHSFLNS</sequence>
<feature type="compositionally biased region" description="Polar residues" evidence="2">
    <location>
        <begin position="229"/>
        <end position="238"/>
    </location>
</feature>
<feature type="region of interest" description="Disordered" evidence="2">
    <location>
        <begin position="1"/>
        <end position="103"/>
    </location>
</feature>
<comment type="caution">
    <text evidence="3">The sequence shown here is derived from an EMBL/GenBank/DDBJ whole genome shotgun (WGS) entry which is preliminary data.</text>
</comment>
<name>A0AAX6MF40_9PEZI</name>
<feature type="compositionally biased region" description="Basic and acidic residues" evidence="2">
    <location>
        <begin position="70"/>
        <end position="79"/>
    </location>
</feature>
<feature type="compositionally biased region" description="Acidic residues" evidence="2">
    <location>
        <begin position="32"/>
        <end position="46"/>
    </location>
</feature>
<evidence type="ECO:0000313" key="4">
    <source>
        <dbReference type="Proteomes" id="UP001369815"/>
    </source>
</evidence>
<feature type="compositionally biased region" description="Basic residues" evidence="2">
    <location>
        <begin position="51"/>
        <end position="62"/>
    </location>
</feature>
<feature type="region of interest" description="Disordered" evidence="2">
    <location>
        <begin position="213"/>
        <end position="238"/>
    </location>
</feature>
<accession>A0AAX6MF40</accession>
<feature type="compositionally biased region" description="Basic and acidic residues" evidence="2">
    <location>
        <begin position="213"/>
        <end position="226"/>
    </location>
</feature>
<protein>
    <submittedName>
        <fullName evidence="3">Uncharacterized protein</fullName>
    </submittedName>
</protein>
<organism evidence="3 4">
    <name type="scientific">Daldinia eschscholtzii</name>
    <dbReference type="NCBI Taxonomy" id="292717"/>
    <lineage>
        <taxon>Eukaryota</taxon>
        <taxon>Fungi</taxon>
        <taxon>Dikarya</taxon>
        <taxon>Ascomycota</taxon>
        <taxon>Pezizomycotina</taxon>
        <taxon>Sordariomycetes</taxon>
        <taxon>Xylariomycetidae</taxon>
        <taxon>Xylariales</taxon>
        <taxon>Hypoxylaceae</taxon>
        <taxon>Daldinia</taxon>
    </lineage>
</organism>
<proteinExistence type="predicted"/>
<keyword evidence="1" id="KW-0175">Coiled coil</keyword>
<dbReference type="AlphaFoldDB" id="A0AAX6MF40"/>
<dbReference type="EMBL" id="JBANMG010000007">
    <property type="protein sequence ID" value="KAK6951270.1"/>
    <property type="molecule type" value="Genomic_DNA"/>
</dbReference>
<dbReference type="Proteomes" id="UP001369815">
    <property type="component" value="Unassembled WGS sequence"/>
</dbReference>